<evidence type="ECO:0000313" key="4">
    <source>
        <dbReference type="Proteomes" id="UP000269438"/>
    </source>
</evidence>
<accession>A0A3L7AMG5</accession>
<dbReference type="OrthoDB" id="5119350at2"/>
<sequence>MSTPAPIAPVPPRTSSVFAWIAFVFVATLASIPRYLVLVDQVRTSTHKELLALLRDPVRAEQVATLSVVGVAVFFVIVLIVVACTGNALERRFARRSWHLGPVDIGTGVVTAALMTLPVQLVCGILGIGTVPPLAMVYVLIVAAILPPLLLRPERLGSGYAVTLPLAVLLLLQ</sequence>
<evidence type="ECO:0000313" key="3">
    <source>
        <dbReference type="EMBL" id="RLP84453.1"/>
    </source>
</evidence>
<feature type="transmembrane region" description="Helical" evidence="1">
    <location>
        <begin position="63"/>
        <end position="84"/>
    </location>
</feature>
<organism evidence="2 4">
    <name type="scientific">Mycetocola lacteus</name>
    <dbReference type="NCBI Taxonomy" id="76637"/>
    <lineage>
        <taxon>Bacteria</taxon>
        <taxon>Bacillati</taxon>
        <taxon>Actinomycetota</taxon>
        <taxon>Actinomycetes</taxon>
        <taxon>Micrococcales</taxon>
        <taxon>Microbacteriaceae</taxon>
        <taxon>Mycetocola</taxon>
    </lineage>
</organism>
<dbReference type="Proteomes" id="UP000269438">
    <property type="component" value="Unassembled WGS sequence"/>
</dbReference>
<comment type="caution">
    <text evidence="2">The sequence shown here is derived from an EMBL/GenBank/DDBJ whole genome shotgun (WGS) entry which is preliminary data.</text>
</comment>
<feature type="transmembrane region" description="Helical" evidence="1">
    <location>
        <begin position="17"/>
        <end position="36"/>
    </location>
</feature>
<keyword evidence="1" id="KW-1133">Transmembrane helix</keyword>
<name>A0A3L7AMG5_9MICO</name>
<dbReference type="EMBL" id="RCUY01000011">
    <property type="protein sequence ID" value="RLP80668.1"/>
    <property type="molecule type" value="Genomic_DNA"/>
</dbReference>
<feature type="transmembrane region" description="Helical" evidence="1">
    <location>
        <begin position="134"/>
        <end position="151"/>
    </location>
</feature>
<feature type="transmembrane region" description="Helical" evidence="1">
    <location>
        <begin position="105"/>
        <end position="128"/>
    </location>
</feature>
<dbReference type="AlphaFoldDB" id="A0A3L7AMG5"/>
<keyword evidence="4" id="KW-1185">Reference proteome</keyword>
<gene>
    <name evidence="3" type="ORF">D9V34_00110</name>
    <name evidence="2" type="ORF">D9V34_12405</name>
</gene>
<reference evidence="2 4" key="1">
    <citation type="submission" date="2018-10" db="EMBL/GenBank/DDBJ databases">
        <authorList>
            <person name="Li J."/>
        </authorList>
    </citation>
    <scope>NUCLEOTIDE SEQUENCE [LARGE SCALE GENOMIC DNA]</scope>
    <source>
        <strain evidence="2 4">JCM 11654</strain>
    </source>
</reference>
<evidence type="ECO:0000256" key="1">
    <source>
        <dbReference type="SAM" id="Phobius"/>
    </source>
</evidence>
<evidence type="ECO:0000313" key="2">
    <source>
        <dbReference type="EMBL" id="RLP80668.1"/>
    </source>
</evidence>
<protein>
    <submittedName>
        <fullName evidence="2">Uncharacterized protein</fullName>
    </submittedName>
</protein>
<dbReference type="EMBL" id="RCUY01000001">
    <property type="protein sequence ID" value="RLP84453.1"/>
    <property type="molecule type" value="Genomic_DNA"/>
</dbReference>
<proteinExistence type="predicted"/>
<keyword evidence="1" id="KW-0472">Membrane</keyword>
<dbReference type="RefSeq" id="WP_121686949.1">
    <property type="nucleotide sequence ID" value="NZ_RCUY01000001.1"/>
</dbReference>
<keyword evidence="1" id="KW-0812">Transmembrane</keyword>